<keyword evidence="6" id="KW-0560">Oxidoreductase</keyword>
<evidence type="ECO:0000256" key="6">
    <source>
        <dbReference type="ARBA" id="ARBA00023002"/>
    </source>
</evidence>
<evidence type="ECO:0000256" key="1">
    <source>
        <dbReference type="ARBA" id="ARBA00004496"/>
    </source>
</evidence>
<name>A0A382ETN9_9ZZZZ</name>
<evidence type="ECO:0000313" key="10">
    <source>
        <dbReference type="EMBL" id="SVB53785.1"/>
    </source>
</evidence>
<dbReference type="InterPro" id="IPR036291">
    <property type="entry name" value="NAD(P)-bd_dom_sf"/>
</dbReference>
<evidence type="ECO:0000259" key="9">
    <source>
        <dbReference type="Pfam" id="PF02737"/>
    </source>
</evidence>
<evidence type="ECO:0000256" key="5">
    <source>
        <dbReference type="ARBA" id="ARBA00022490"/>
    </source>
</evidence>
<comment type="pathway">
    <text evidence="2">Amine and polyamine metabolism; carnitine metabolism.</text>
</comment>
<dbReference type="SUPFAM" id="SSF54637">
    <property type="entry name" value="Thioesterase/thiol ester dehydrase-isomerase"/>
    <property type="match status" value="1"/>
</dbReference>
<dbReference type="SUPFAM" id="SSF51735">
    <property type="entry name" value="NAD(P)-binding Rossmann-fold domains"/>
    <property type="match status" value="1"/>
</dbReference>
<dbReference type="Gene3D" id="3.10.129.10">
    <property type="entry name" value="Hotdog Thioesterase"/>
    <property type="match status" value="1"/>
</dbReference>
<keyword evidence="5" id="KW-0963">Cytoplasm</keyword>
<dbReference type="SUPFAM" id="SSF48179">
    <property type="entry name" value="6-phosphogluconate dehydrogenase C-terminal domain-like"/>
    <property type="match status" value="1"/>
</dbReference>
<dbReference type="InterPro" id="IPR013328">
    <property type="entry name" value="6PGD_dom2"/>
</dbReference>
<dbReference type="Pfam" id="PF02737">
    <property type="entry name" value="3HCDH_N"/>
    <property type="match status" value="1"/>
</dbReference>
<dbReference type="UniPathway" id="UPA00117"/>
<evidence type="ECO:0000256" key="4">
    <source>
        <dbReference type="ARBA" id="ARBA00012956"/>
    </source>
</evidence>
<evidence type="ECO:0000256" key="3">
    <source>
        <dbReference type="ARBA" id="ARBA00011738"/>
    </source>
</evidence>
<gene>
    <name evidence="10" type="ORF">METZ01_LOCUS206639</name>
</gene>
<proteinExistence type="inferred from homology"/>
<accession>A0A382ETN9</accession>
<evidence type="ECO:0000259" key="8">
    <source>
        <dbReference type="Pfam" id="PF00725"/>
    </source>
</evidence>
<dbReference type="PANTHER" id="PTHR48075">
    <property type="entry name" value="3-HYDROXYACYL-COA DEHYDROGENASE FAMILY PROTEIN"/>
    <property type="match status" value="1"/>
</dbReference>
<dbReference type="GO" id="GO:0005737">
    <property type="term" value="C:cytoplasm"/>
    <property type="evidence" value="ECO:0007669"/>
    <property type="project" value="UniProtKB-SubCell"/>
</dbReference>
<dbReference type="InterPro" id="IPR008927">
    <property type="entry name" value="6-PGluconate_DH-like_C_sf"/>
</dbReference>
<evidence type="ECO:0000256" key="2">
    <source>
        <dbReference type="ARBA" id="ARBA00004855"/>
    </source>
</evidence>
<dbReference type="PANTHER" id="PTHR48075:SF5">
    <property type="entry name" value="3-HYDROXYBUTYRYL-COA DEHYDROGENASE"/>
    <property type="match status" value="1"/>
</dbReference>
<dbReference type="GO" id="GO:0047728">
    <property type="term" value="F:carnitine 3-dehydrogenase activity"/>
    <property type="evidence" value="ECO:0007669"/>
    <property type="project" value="UniProtKB-EC"/>
</dbReference>
<dbReference type="Pfam" id="PF13279">
    <property type="entry name" value="4HBT_2"/>
    <property type="match status" value="1"/>
</dbReference>
<dbReference type="GO" id="GO:0006631">
    <property type="term" value="P:fatty acid metabolic process"/>
    <property type="evidence" value="ECO:0007669"/>
    <property type="project" value="InterPro"/>
</dbReference>
<feature type="domain" description="3-hydroxyacyl-CoA dehydrogenase NAD binding" evidence="9">
    <location>
        <begin position="13"/>
        <end position="187"/>
    </location>
</feature>
<reference evidence="10" key="1">
    <citation type="submission" date="2018-05" db="EMBL/GenBank/DDBJ databases">
        <authorList>
            <person name="Lanie J.A."/>
            <person name="Ng W.-L."/>
            <person name="Kazmierczak K.M."/>
            <person name="Andrzejewski T.M."/>
            <person name="Davidsen T.M."/>
            <person name="Wayne K.J."/>
            <person name="Tettelin H."/>
            <person name="Glass J.I."/>
            <person name="Rusch D."/>
            <person name="Podicherti R."/>
            <person name="Tsui H.-C.T."/>
            <person name="Winkler M.E."/>
        </authorList>
    </citation>
    <scope>NUCLEOTIDE SEQUENCE</scope>
</reference>
<dbReference type="HAMAP" id="MF_02129">
    <property type="entry name" value="L_carnitine_dehydrog"/>
    <property type="match status" value="1"/>
</dbReference>
<dbReference type="EC" id="1.1.1.108" evidence="4"/>
<evidence type="ECO:0000256" key="7">
    <source>
        <dbReference type="ARBA" id="ARBA00023027"/>
    </source>
</evidence>
<dbReference type="CDD" id="cd00586">
    <property type="entry name" value="4HBT"/>
    <property type="match status" value="1"/>
</dbReference>
<dbReference type="InterPro" id="IPR006108">
    <property type="entry name" value="3HC_DH_C"/>
</dbReference>
<dbReference type="InterPro" id="IPR029069">
    <property type="entry name" value="HotDog_dom_sf"/>
</dbReference>
<dbReference type="Gene3D" id="3.40.50.720">
    <property type="entry name" value="NAD(P)-binding Rossmann-like Domain"/>
    <property type="match status" value="1"/>
</dbReference>
<protein>
    <recommendedName>
        <fullName evidence="4">carnitine 3-dehydrogenase</fullName>
        <ecNumber evidence="4">1.1.1.108</ecNumber>
    </recommendedName>
</protein>
<comment type="subcellular location">
    <subcellularLocation>
        <location evidence="1">Cytoplasm</location>
    </subcellularLocation>
</comment>
<comment type="subunit">
    <text evidence="3">Homodimer.</text>
</comment>
<dbReference type="Pfam" id="PF00725">
    <property type="entry name" value="3HCDH"/>
    <property type="match status" value="1"/>
</dbReference>
<dbReference type="Gene3D" id="1.10.1040.10">
    <property type="entry name" value="N-(1-d-carboxylethyl)-l-norvaline Dehydrogenase, domain 2"/>
    <property type="match status" value="1"/>
</dbReference>
<dbReference type="EMBL" id="UINC01046144">
    <property type="protein sequence ID" value="SVB53785.1"/>
    <property type="molecule type" value="Genomic_DNA"/>
</dbReference>
<dbReference type="NCBIfam" id="NF005471">
    <property type="entry name" value="PRK07066.1"/>
    <property type="match status" value="1"/>
</dbReference>
<dbReference type="GO" id="GO:0070403">
    <property type="term" value="F:NAD+ binding"/>
    <property type="evidence" value="ECO:0007669"/>
    <property type="project" value="InterPro"/>
</dbReference>
<dbReference type="GO" id="GO:0009437">
    <property type="term" value="P:carnitine metabolic process"/>
    <property type="evidence" value="ECO:0007669"/>
    <property type="project" value="UniProtKB-UniPathway"/>
</dbReference>
<keyword evidence="7" id="KW-0520">NAD</keyword>
<dbReference type="InterPro" id="IPR006176">
    <property type="entry name" value="3-OHacyl-CoA_DH_NAD-bd"/>
</dbReference>
<feature type="domain" description="3-hydroxyacyl-CoA dehydrogenase C-terminal" evidence="8">
    <location>
        <begin position="192"/>
        <end position="280"/>
    </location>
</feature>
<sequence length="499" mass="54192">MGEGDGTIGGARTIGVVGTGVIGTGWAVRALSRGLDVLAWDPAPDAEPRLRAAVERAWPAAVRLGLFPGADPSRLAWATTAEDLAERVDWIQESAPEDEDLKRSLLQRLASSSEPGVVIASSSSGLLPTRLQDGCQHPDRILIGHPFNPVYLLPLVEIVPGGQTSPSAVDTAITHYDDLVMHPLVVRTEIEGYLSDRLQEALWREVLHLVNDGVATTGELDDAITYGPGLRWAGMGTNLTFHLAGGQEGMRHMLNQFGPALKLPWTKLEAPELTDQLIETMTTGCEDQAAGRSVAELELLRDDYLLGVMRSLRPLDLGAGRLIAEREARIHAATIDRPWANGDPIAGPLALYEAPVEPDWVDYNGHMSEWAFLTAFGWASDKLFRYVGVDEDYREAGHTFFTVETHLNYIKEASLGEPLRITTQVLGVDTKRLHFFHAMEHAVTGDLLCTTEQMLVHVDTRVGSSAPILTDPAYALTAIADAHAELPVPPQVGRVMAVA</sequence>
<organism evidence="10">
    <name type="scientific">marine metagenome</name>
    <dbReference type="NCBI Taxonomy" id="408172"/>
    <lineage>
        <taxon>unclassified sequences</taxon>
        <taxon>metagenomes</taxon>
        <taxon>ecological metagenomes</taxon>
    </lineage>
</organism>
<dbReference type="InterPro" id="IPR026578">
    <property type="entry name" value="L-carnitine_dehydrogenase"/>
</dbReference>
<dbReference type="AlphaFoldDB" id="A0A382ETN9"/>